<keyword evidence="2" id="KW-1133">Transmembrane helix</keyword>
<proteinExistence type="predicted"/>
<dbReference type="PATRIC" id="fig|1348334.3.peg.4799"/>
<comment type="caution">
    <text evidence="3">The sequence shown here is derived from an EMBL/GenBank/DDBJ whole genome shotgun (WGS) entry which is preliminary data.</text>
</comment>
<dbReference type="RefSeq" id="WP_023068689.1">
    <property type="nucleotide sequence ID" value="NZ_AUZM01000069.1"/>
</dbReference>
<keyword evidence="2" id="KW-0472">Membrane</keyword>
<dbReference type="OrthoDB" id="7064021at2"/>
<feature type="region of interest" description="Disordered" evidence="1">
    <location>
        <begin position="42"/>
        <end position="67"/>
    </location>
</feature>
<evidence type="ECO:0000256" key="2">
    <source>
        <dbReference type="SAM" id="Phobius"/>
    </source>
</evidence>
<dbReference type="AlphaFoldDB" id="U7QB83"/>
<name>U7QB83_9CYAN</name>
<organism evidence="3 4">
    <name type="scientific">Lyngbya aestuarii BL J</name>
    <dbReference type="NCBI Taxonomy" id="1348334"/>
    <lineage>
        <taxon>Bacteria</taxon>
        <taxon>Bacillati</taxon>
        <taxon>Cyanobacteriota</taxon>
        <taxon>Cyanophyceae</taxon>
        <taxon>Oscillatoriophycideae</taxon>
        <taxon>Oscillatoriales</taxon>
        <taxon>Microcoleaceae</taxon>
        <taxon>Lyngbya</taxon>
    </lineage>
</organism>
<dbReference type="EMBL" id="AUZM01000069">
    <property type="protein sequence ID" value="ERT05083.1"/>
    <property type="molecule type" value="Genomic_DNA"/>
</dbReference>
<gene>
    <name evidence="3" type="ORF">M595_4980</name>
</gene>
<evidence type="ECO:0000256" key="1">
    <source>
        <dbReference type="SAM" id="MobiDB-lite"/>
    </source>
</evidence>
<feature type="transmembrane region" description="Helical" evidence="2">
    <location>
        <begin position="155"/>
        <end position="176"/>
    </location>
</feature>
<dbReference type="Proteomes" id="UP000017127">
    <property type="component" value="Unassembled WGS sequence"/>
</dbReference>
<accession>U7QB83</accession>
<evidence type="ECO:0000313" key="4">
    <source>
        <dbReference type="Proteomes" id="UP000017127"/>
    </source>
</evidence>
<protein>
    <submittedName>
        <fullName evidence="3">Uncharacterized protein</fullName>
    </submittedName>
</protein>
<reference evidence="3 4" key="1">
    <citation type="journal article" date="2013" name="Front. Microbiol.">
        <title>Comparative genomic analyses of the cyanobacterium, Lyngbya aestuarii BL J, a powerful hydrogen producer.</title>
        <authorList>
            <person name="Kothari A."/>
            <person name="Vaughn M."/>
            <person name="Garcia-Pichel F."/>
        </authorList>
    </citation>
    <scope>NUCLEOTIDE SEQUENCE [LARGE SCALE GENOMIC DNA]</scope>
    <source>
        <strain evidence="3 4">BL J</strain>
    </source>
</reference>
<feature type="compositionally biased region" description="Acidic residues" evidence="1">
    <location>
        <begin position="209"/>
        <end position="218"/>
    </location>
</feature>
<keyword evidence="2" id="KW-0812">Transmembrane</keyword>
<feature type="region of interest" description="Disordered" evidence="1">
    <location>
        <begin position="194"/>
        <end position="224"/>
    </location>
</feature>
<keyword evidence="4" id="KW-1185">Reference proteome</keyword>
<evidence type="ECO:0000313" key="3">
    <source>
        <dbReference type="EMBL" id="ERT05083.1"/>
    </source>
</evidence>
<sequence length="224" mass="25665">MIEVLFLSLLVSSLGFQAVLMSSWIYSEQKTLKQQIEEEETLTPYESANTKASKPLQPNGHSDQNQIDDPALAECEYKIVRANRDLFRNPAIFHKLCEEEAEVGWMMLEKLDDRRVRFKRPTNLRDHDHDQNSDELPRFDPYRTHYGSSLDFTSWLAAIAFLTAIVLPAYLGYALVSATLNNLPNSLPRIPLLNSPPEVEPEVQKEEQLPEEIPEQLETEPQGI</sequence>